<evidence type="ECO:0000313" key="2">
    <source>
        <dbReference type="Proteomes" id="UP001235939"/>
    </source>
</evidence>
<proteinExistence type="predicted"/>
<gene>
    <name evidence="1" type="ORF">LAZ67_20002056</name>
</gene>
<sequence>MSLIDKRYVYIVPSEHTVVGLLSRHTWTDNYAHVIGLKMEYPEGKKSTFSTSAFLCFSSRLKSSRSNSEHMLRVWKSSTKWFAKFKNGDLDLEDTLRIGRPSEFDEDHPKALLKEDGR</sequence>
<organism evidence="1 2">
    <name type="scientific">Cordylochernes scorpioides</name>
    <dbReference type="NCBI Taxonomy" id="51811"/>
    <lineage>
        <taxon>Eukaryota</taxon>
        <taxon>Metazoa</taxon>
        <taxon>Ecdysozoa</taxon>
        <taxon>Arthropoda</taxon>
        <taxon>Chelicerata</taxon>
        <taxon>Arachnida</taxon>
        <taxon>Pseudoscorpiones</taxon>
        <taxon>Cheliferoidea</taxon>
        <taxon>Chernetidae</taxon>
        <taxon>Cordylochernes</taxon>
    </lineage>
</organism>
<evidence type="ECO:0000313" key="1">
    <source>
        <dbReference type="EMBL" id="UYV81704.1"/>
    </source>
</evidence>
<keyword evidence="2" id="KW-1185">Reference proteome</keyword>
<dbReference type="Proteomes" id="UP001235939">
    <property type="component" value="Chromosome 20"/>
</dbReference>
<dbReference type="EMBL" id="CP092882">
    <property type="protein sequence ID" value="UYV81704.1"/>
    <property type="molecule type" value="Genomic_DNA"/>
</dbReference>
<reference evidence="1 2" key="1">
    <citation type="submission" date="2022-01" db="EMBL/GenBank/DDBJ databases">
        <title>A chromosomal length assembly of Cordylochernes scorpioides.</title>
        <authorList>
            <person name="Zeh D."/>
            <person name="Zeh J."/>
        </authorList>
    </citation>
    <scope>NUCLEOTIDE SEQUENCE [LARGE SCALE GENOMIC DNA]</scope>
    <source>
        <strain evidence="1">IN4F17</strain>
        <tissue evidence="1">Whole Body</tissue>
    </source>
</reference>
<protein>
    <submittedName>
        <fullName evidence="1">Uncharacterized protein</fullName>
    </submittedName>
</protein>
<accession>A0ABY6LKH4</accession>
<name>A0ABY6LKH4_9ARAC</name>